<comment type="caution">
    <text evidence="2">The sequence shown here is derived from an EMBL/GenBank/DDBJ whole genome shotgun (WGS) entry which is preliminary data.</text>
</comment>
<dbReference type="Proteomes" id="UP000799772">
    <property type="component" value="Unassembled WGS sequence"/>
</dbReference>
<keyword evidence="3" id="KW-1185">Reference proteome</keyword>
<name>A0A9P4M1I9_9PEZI</name>
<evidence type="ECO:0000256" key="1">
    <source>
        <dbReference type="SAM" id="SignalP"/>
    </source>
</evidence>
<feature type="chain" id="PRO_5040448003" evidence="1">
    <location>
        <begin position="19"/>
        <end position="315"/>
    </location>
</feature>
<keyword evidence="1" id="KW-0732">Signal</keyword>
<organism evidence="2 3">
    <name type="scientific">Rhizodiscina lignyota</name>
    <dbReference type="NCBI Taxonomy" id="1504668"/>
    <lineage>
        <taxon>Eukaryota</taxon>
        <taxon>Fungi</taxon>
        <taxon>Dikarya</taxon>
        <taxon>Ascomycota</taxon>
        <taxon>Pezizomycotina</taxon>
        <taxon>Dothideomycetes</taxon>
        <taxon>Pleosporomycetidae</taxon>
        <taxon>Aulographales</taxon>
        <taxon>Rhizodiscinaceae</taxon>
        <taxon>Rhizodiscina</taxon>
    </lineage>
</organism>
<reference evidence="2" key="1">
    <citation type="journal article" date="2020" name="Stud. Mycol.">
        <title>101 Dothideomycetes genomes: a test case for predicting lifestyles and emergence of pathogens.</title>
        <authorList>
            <person name="Haridas S."/>
            <person name="Albert R."/>
            <person name="Binder M."/>
            <person name="Bloem J."/>
            <person name="Labutti K."/>
            <person name="Salamov A."/>
            <person name="Andreopoulos B."/>
            <person name="Baker S."/>
            <person name="Barry K."/>
            <person name="Bills G."/>
            <person name="Bluhm B."/>
            <person name="Cannon C."/>
            <person name="Castanera R."/>
            <person name="Culley D."/>
            <person name="Daum C."/>
            <person name="Ezra D."/>
            <person name="Gonzalez J."/>
            <person name="Henrissat B."/>
            <person name="Kuo A."/>
            <person name="Liang C."/>
            <person name="Lipzen A."/>
            <person name="Lutzoni F."/>
            <person name="Magnuson J."/>
            <person name="Mondo S."/>
            <person name="Nolan M."/>
            <person name="Ohm R."/>
            <person name="Pangilinan J."/>
            <person name="Park H.-J."/>
            <person name="Ramirez L."/>
            <person name="Alfaro M."/>
            <person name="Sun H."/>
            <person name="Tritt A."/>
            <person name="Yoshinaga Y."/>
            <person name="Zwiers L.-H."/>
            <person name="Turgeon B."/>
            <person name="Goodwin S."/>
            <person name="Spatafora J."/>
            <person name="Crous P."/>
            <person name="Grigoriev I."/>
        </authorList>
    </citation>
    <scope>NUCLEOTIDE SEQUENCE</scope>
    <source>
        <strain evidence="2">CBS 133067</strain>
    </source>
</reference>
<accession>A0A9P4M1I9</accession>
<proteinExistence type="predicted"/>
<evidence type="ECO:0000313" key="2">
    <source>
        <dbReference type="EMBL" id="KAF2093613.1"/>
    </source>
</evidence>
<protein>
    <submittedName>
        <fullName evidence="2">Uncharacterized protein</fullName>
    </submittedName>
</protein>
<feature type="signal peptide" evidence="1">
    <location>
        <begin position="1"/>
        <end position="18"/>
    </location>
</feature>
<gene>
    <name evidence="2" type="ORF">NA57DRAFT_61320</name>
</gene>
<sequence length="315" mass="35607">MLLLLLLCSSSHLQTLSSIVQPPSPFQASISPLSCKIIYLTRPRKQELQKRHGDIQLSATPLSNARFSANQADRPDTNSSALRIHTRAMATQSLFFRRLPIELREQVYDLVISDDLPLKKRELHKGHTTASVFTLLAVSYQLRTEALQVLRFRKPVFTISAINIHDLLAMLGPERSVVERLTLSFVMIPGDFNMEEHMRKHMLCVLRTCAELRSLEHVKELTILTCGASLLLLEAMVRREGQFTLNKDLGHFDKVTIELDDRNWRRFTFASTNVGKIDTQLGLKKLTQLLTELGVGVIEYGERMAASDLTGVITS</sequence>
<dbReference type="AlphaFoldDB" id="A0A9P4M1I9"/>
<dbReference type="EMBL" id="ML978137">
    <property type="protein sequence ID" value="KAF2093613.1"/>
    <property type="molecule type" value="Genomic_DNA"/>
</dbReference>
<evidence type="ECO:0000313" key="3">
    <source>
        <dbReference type="Proteomes" id="UP000799772"/>
    </source>
</evidence>